<dbReference type="RefSeq" id="WP_123869954.1">
    <property type="nucleotide sequence ID" value="NZ_CP033932.1"/>
</dbReference>
<keyword evidence="2" id="KW-1185">Reference proteome</keyword>
<accession>A0A3G6TA80</accession>
<dbReference type="GeneID" id="99065039"/>
<reference evidence="2" key="1">
    <citation type="submission" date="2018-11" db="EMBL/GenBank/DDBJ databases">
        <title>Proposal to divide the Flavobacteriaceae and reorganize its genera based on Amino Acid Identity values calculated from whole genome sequences.</title>
        <authorList>
            <person name="Nicholson A.C."/>
            <person name="Gulvik C.A."/>
            <person name="Whitney A.M."/>
            <person name="Humrighouse B.W."/>
            <person name="Bell M."/>
            <person name="Holmes B."/>
            <person name="Steigerwalt A.G."/>
            <person name="Villarma A."/>
            <person name="Sheth M."/>
            <person name="Batra D."/>
            <person name="Pryor J."/>
            <person name="Bernardet J.-F."/>
            <person name="Hugo C."/>
            <person name="Kampfer P."/>
            <person name="Newman J."/>
            <person name="McQuiston J.R."/>
        </authorList>
    </citation>
    <scope>NUCLEOTIDE SEQUENCE [LARGE SCALE GENOMIC DNA]</scope>
    <source>
        <strain evidence="2">G0229</strain>
    </source>
</reference>
<dbReference type="KEGG" id="cben:EG339_09470"/>
<organism evidence="1 2">
    <name type="scientific">Chryseobacterium bernardetii</name>
    <dbReference type="NCBI Taxonomy" id="1241978"/>
    <lineage>
        <taxon>Bacteria</taxon>
        <taxon>Pseudomonadati</taxon>
        <taxon>Bacteroidota</taxon>
        <taxon>Flavobacteriia</taxon>
        <taxon>Flavobacteriales</taxon>
        <taxon>Weeksellaceae</taxon>
        <taxon>Chryseobacterium group</taxon>
        <taxon>Chryseobacterium</taxon>
    </lineage>
</organism>
<evidence type="ECO:0000313" key="2">
    <source>
        <dbReference type="Proteomes" id="UP000271193"/>
    </source>
</evidence>
<sequence length="86" mass="10436">MKKNDIRIEEVGDINSEYPYLEVFFNDNKSPFLEIAIYNRELSFKIYNVEKEIILKYEQWVHIQKTAGDFLPRALKDEDDYNNYYS</sequence>
<gene>
    <name evidence="1" type="ORF">EG339_09470</name>
</gene>
<name>A0A3G6TA80_9FLAO</name>
<protein>
    <submittedName>
        <fullName evidence="1">Uncharacterized protein</fullName>
    </submittedName>
</protein>
<dbReference type="Proteomes" id="UP000271193">
    <property type="component" value="Chromosome"/>
</dbReference>
<evidence type="ECO:0000313" key="1">
    <source>
        <dbReference type="EMBL" id="AZB24807.1"/>
    </source>
</evidence>
<dbReference type="AlphaFoldDB" id="A0A3G6TA80"/>
<proteinExistence type="predicted"/>
<dbReference type="EMBL" id="CP033932">
    <property type="protein sequence ID" value="AZB24807.1"/>
    <property type="molecule type" value="Genomic_DNA"/>
</dbReference>